<evidence type="ECO:0000313" key="2">
    <source>
        <dbReference type="Proteomes" id="UP001215598"/>
    </source>
</evidence>
<comment type="caution">
    <text evidence="1">The sequence shown here is derived from an EMBL/GenBank/DDBJ whole genome shotgun (WGS) entry which is preliminary data.</text>
</comment>
<protein>
    <recommendedName>
        <fullName evidence="3">F-box domain-containing protein</fullName>
    </recommendedName>
</protein>
<organism evidence="1 2">
    <name type="scientific">Mycena metata</name>
    <dbReference type="NCBI Taxonomy" id="1033252"/>
    <lineage>
        <taxon>Eukaryota</taxon>
        <taxon>Fungi</taxon>
        <taxon>Dikarya</taxon>
        <taxon>Basidiomycota</taxon>
        <taxon>Agaricomycotina</taxon>
        <taxon>Agaricomycetes</taxon>
        <taxon>Agaricomycetidae</taxon>
        <taxon>Agaricales</taxon>
        <taxon>Marasmiineae</taxon>
        <taxon>Mycenaceae</taxon>
        <taxon>Mycena</taxon>
    </lineage>
</organism>
<evidence type="ECO:0000313" key="1">
    <source>
        <dbReference type="EMBL" id="KAJ7733489.1"/>
    </source>
</evidence>
<keyword evidence="2" id="KW-1185">Reference proteome</keyword>
<name>A0AAD7I2F8_9AGAR</name>
<dbReference type="AlphaFoldDB" id="A0AAD7I2F8"/>
<dbReference type="EMBL" id="JARKIB010000138">
    <property type="protein sequence ID" value="KAJ7733489.1"/>
    <property type="molecule type" value="Genomic_DNA"/>
</dbReference>
<accession>A0AAD7I2F8</accession>
<dbReference type="Proteomes" id="UP001215598">
    <property type="component" value="Unassembled WGS sequence"/>
</dbReference>
<dbReference type="SUPFAM" id="SSF52047">
    <property type="entry name" value="RNI-like"/>
    <property type="match status" value="1"/>
</dbReference>
<dbReference type="InterPro" id="IPR032675">
    <property type="entry name" value="LRR_dom_sf"/>
</dbReference>
<reference evidence="1" key="1">
    <citation type="submission" date="2023-03" db="EMBL/GenBank/DDBJ databases">
        <title>Massive genome expansion in bonnet fungi (Mycena s.s.) driven by repeated elements and novel gene families across ecological guilds.</title>
        <authorList>
            <consortium name="Lawrence Berkeley National Laboratory"/>
            <person name="Harder C.B."/>
            <person name="Miyauchi S."/>
            <person name="Viragh M."/>
            <person name="Kuo A."/>
            <person name="Thoen E."/>
            <person name="Andreopoulos B."/>
            <person name="Lu D."/>
            <person name="Skrede I."/>
            <person name="Drula E."/>
            <person name="Henrissat B."/>
            <person name="Morin E."/>
            <person name="Kohler A."/>
            <person name="Barry K."/>
            <person name="LaButti K."/>
            <person name="Morin E."/>
            <person name="Salamov A."/>
            <person name="Lipzen A."/>
            <person name="Mereny Z."/>
            <person name="Hegedus B."/>
            <person name="Baldrian P."/>
            <person name="Stursova M."/>
            <person name="Weitz H."/>
            <person name="Taylor A."/>
            <person name="Grigoriev I.V."/>
            <person name="Nagy L.G."/>
            <person name="Martin F."/>
            <person name="Kauserud H."/>
        </authorList>
    </citation>
    <scope>NUCLEOTIDE SEQUENCE</scope>
    <source>
        <strain evidence="1">CBHHK182m</strain>
    </source>
</reference>
<gene>
    <name evidence="1" type="ORF">B0H16DRAFT_1468078</name>
</gene>
<evidence type="ECO:0008006" key="3">
    <source>
        <dbReference type="Google" id="ProtNLM"/>
    </source>
</evidence>
<dbReference type="Gene3D" id="3.80.10.10">
    <property type="entry name" value="Ribonuclease Inhibitor"/>
    <property type="match status" value="1"/>
</dbReference>
<sequence>MKAILPPEILSIIAIHSFGSFLGNFDKFTVWRLAFCLVCRYWRDVVYASPRAWRCIPVSLYCHAHEIAFILDKAKRVEIHLYINLFPSLRRGARRKGQDPISADVADMVFNLVADHCVQELYLRALEYSSHDHIIGRVTQLNTGRLRRVSLNLGGRRAATTGPNIVGSVEVLRKSGLLQELTLGRTFPPCDVAAVCANLTTLRLVSFSWFHSALWPNLALVLAASKRITFLHLHDVECRQGFPDDVPIPRLDHLTNLVLSSYHPSGLEVAAHIEMPALVNLRLDMYTNRMTKPALEAYVEVCRPFLQRVRMLDVGNFYATTDDVVHFFGAMTSLRVLDLHRAAGSSQSFVDEFWSIADDGLLKLPQLEDIRLGVALSDNERLSMLLSGVGSVDFHLLTRRPVCWGSRSSRISTSVAAELARQRVYLDSSMVDGVMVTTPSSRVHEPFVEERISRAGDFERYL</sequence>
<proteinExistence type="predicted"/>